<feature type="disulfide bond" description="Redox-active" evidence="4">
    <location>
        <begin position="64"/>
        <end position="68"/>
    </location>
</feature>
<dbReference type="KEGG" id="llp:GH975_06705"/>
<protein>
    <submittedName>
        <fullName evidence="6">SCO family protein</fullName>
    </submittedName>
</protein>
<dbReference type="CDD" id="cd02968">
    <property type="entry name" value="SCO"/>
    <property type="match status" value="1"/>
</dbReference>
<dbReference type="Gene3D" id="3.40.30.10">
    <property type="entry name" value="Glutaredoxin"/>
    <property type="match status" value="1"/>
</dbReference>
<keyword evidence="3" id="KW-0479">Metal-binding</keyword>
<evidence type="ECO:0000313" key="7">
    <source>
        <dbReference type="Proteomes" id="UP000388235"/>
    </source>
</evidence>
<dbReference type="SUPFAM" id="SSF52833">
    <property type="entry name" value="Thioredoxin-like"/>
    <property type="match status" value="1"/>
</dbReference>
<dbReference type="InterPro" id="IPR003782">
    <property type="entry name" value="SCO1/SenC"/>
</dbReference>
<sequence>MPRTLMWLLAGVLALGMGVIGSQWLPDPKNARELRLTSMDGAPFDSAAALAGKPYVVTFGYTFCPDICPTTLAYLAQVLDAQQAATGQRTQSVFVSVDPARDTPERLTQYVAYFDPTTIALTGSEAELKAAAQTFSVYFAKVDAVNGEDYLVDHSAGLLVLDADHQLIGLIRDGDALDDALALLAKALP</sequence>
<organism evidence="6 7">
    <name type="scientific">Litorivicinus lipolyticus</name>
    <dbReference type="NCBI Taxonomy" id="418701"/>
    <lineage>
        <taxon>Bacteria</taxon>
        <taxon>Pseudomonadati</taxon>
        <taxon>Pseudomonadota</taxon>
        <taxon>Gammaproteobacteria</taxon>
        <taxon>Oceanospirillales</taxon>
        <taxon>Litorivicinaceae</taxon>
        <taxon>Litorivicinus</taxon>
    </lineage>
</organism>
<dbReference type="RefSeq" id="WP_153713784.1">
    <property type="nucleotide sequence ID" value="NZ_CP045871.1"/>
</dbReference>
<feature type="binding site" evidence="3">
    <location>
        <position position="154"/>
    </location>
    <ligand>
        <name>Cu cation</name>
        <dbReference type="ChEBI" id="CHEBI:23378"/>
    </ligand>
</feature>
<dbReference type="Proteomes" id="UP000388235">
    <property type="component" value="Chromosome"/>
</dbReference>
<feature type="binding site" evidence="3">
    <location>
        <position position="68"/>
    </location>
    <ligand>
        <name>Cu cation</name>
        <dbReference type="ChEBI" id="CHEBI:23378"/>
    </ligand>
</feature>
<evidence type="ECO:0000256" key="4">
    <source>
        <dbReference type="PIRSR" id="PIRSR603782-2"/>
    </source>
</evidence>
<name>A0A5Q2QEJ4_9GAMM</name>
<dbReference type="PANTHER" id="PTHR12151:SF25">
    <property type="entry name" value="LINALOOL DEHYDRATASE_ISOMERASE DOMAIN-CONTAINING PROTEIN"/>
    <property type="match status" value="1"/>
</dbReference>
<feature type="domain" description="Thioredoxin" evidence="5">
    <location>
        <begin position="25"/>
        <end position="186"/>
    </location>
</feature>
<evidence type="ECO:0000259" key="5">
    <source>
        <dbReference type="PROSITE" id="PS51352"/>
    </source>
</evidence>
<dbReference type="InterPro" id="IPR036249">
    <property type="entry name" value="Thioredoxin-like_sf"/>
</dbReference>
<dbReference type="GO" id="GO:0046872">
    <property type="term" value="F:metal ion binding"/>
    <property type="evidence" value="ECO:0007669"/>
    <property type="project" value="UniProtKB-KW"/>
</dbReference>
<keyword evidence="7" id="KW-1185">Reference proteome</keyword>
<dbReference type="Pfam" id="PF02630">
    <property type="entry name" value="SCO1-SenC"/>
    <property type="match status" value="1"/>
</dbReference>
<dbReference type="PROSITE" id="PS51352">
    <property type="entry name" value="THIOREDOXIN_2"/>
    <property type="match status" value="1"/>
</dbReference>
<dbReference type="EMBL" id="CP045871">
    <property type="protein sequence ID" value="QGG80280.1"/>
    <property type="molecule type" value="Genomic_DNA"/>
</dbReference>
<keyword evidence="4" id="KW-1015">Disulfide bond</keyword>
<accession>A0A5Q2QEJ4</accession>
<dbReference type="InterPro" id="IPR013766">
    <property type="entry name" value="Thioredoxin_domain"/>
</dbReference>
<dbReference type="OrthoDB" id="9790194at2"/>
<evidence type="ECO:0000256" key="1">
    <source>
        <dbReference type="ARBA" id="ARBA00010996"/>
    </source>
</evidence>
<keyword evidence="2 3" id="KW-0186">Copper</keyword>
<proteinExistence type="inferred from homology"/>
<dbReference type="PANTHER" id="PTHR12151">
    <property type="entry name" value="ELECTRON TRANSPORT PROTIN SCO1/SENC FAMILY MEMBER"/>
    <property type="match status" value="1"/>
</dbReference>
<reference evidence="6 7" key="1">
    <citation type="submission" date="2019-11" db="EMBL/GenBank/DDBJ databases">
        <authorList>
            <person name="Khan S.A."/>
            <person name="Jeon C.O."/>
            <person name="Chun B.H."/>
        </authorList>
    </citation>
    <scope>NUCLEOTIDE SEQUENCE [LARGE SCALE GENOMIC DNA]</scope>
    <source>
        <strain evidence="6 7">IMCC 1097</strain>
    </source>
</reference>
<evidence type="ECO:0000256" key="3">
    <source>
        <dbReference type="PIRSR" id="PIRSR603782-1"/>
    </source>
</evidence>
<comment type="similarity">
    <text evidence="1">Belongs to the SCO1/2 family.</text>
</comment>
<feature type="binding site" evidence="3">
    <location>
        <position position="64"/>
    </location>
    <ligand>
        <name>Cu cation</name>
        <dbReference type="ChEBI" id="CHEBI:23378"/>
    </ligand>
</feature>
<evidence type="ECO:0000313" key="6">
    <source>
        <dbReference type="EMBL" id="QGG80280.1"/>
    </source>
</evidence>
<gene>
    <name evidence="6" type="ORF">GH975_06705</name>
</gene>
<dbReference type="AlphaFoldDB" id="A0A5Q2QEJ4"/>
<evidence type="ECO:0000256" key="2">
    <source>
        <dbReference type="ARBA" id="ARBA00023008"/>
    </source>
</evidence>